<dbReference type="Gene3D" id="3.40.50.20">
    <property type="match status" value="1"/>
</dbReference>
<dbReference type="Proteomes" id="UP001596989">
    <property type="component" value="Unassembled WGS sequence"/>
</dbReference>
<evidence type="ECO:0000256" key="1">
    <source>
        <dbReference type="PROSITE-ProRule" id="PRU00409"/>
    </source>
</evidence>
<dbReference type="RefSeq" id="WP_377567542.1">
    <property type="nucleotide sequence ID" value="NZ_JBHTJZ010000064.1"/>
</dbReference>
<keyword evidence="1" id="KW-0067">ATP-binding</keyword>
<dbReference type="InterPro" id="IPR011761">
    <property type="entry name" value="ATP-grasp"/>
</dbReference>
<comment type="caution">
    <text evidence="3">The sequence shown here is derived from an EMBL/GenBank/DDBJ whole genome shotgun (WGS) entry which is preliminary data.</text>
</comment>
<dbReference type="Gene3D" id="3.30.470.20">
    <property type="entry name" value="ATP-grasp fold, B domain"/>
    <property type="match status" value="1"/>
</dbReference>
<evidence type="ECO:0000313" key="3">
    <source>
        <dbReference type="EMBL" id="MFD0961709.1"/>
    </source>
</evidence>
<proteinExistence type="predicted"/>
<dbReference type="EMBL" id="JBHTJZ010000064">
    <property type="protein sequence ID" value="MFD0961709.1"/>
    <property type="molecule type" value="Genomic_DNA"/>
</dbReference>
<accession>A0ABW3HW22</accession>
<organism evidence="3 4">
    <name type="scientific">Paenibacillus chungangensis</name>
    <dbReference type="NCBI Taxonomy" id="696535"/>
    <lineage>
        <taxon>Bacteria</taxon>
        <taxon>Bacillati</taxon>
        <taxon>Bacillota</taxon>
        <taxon>Bacilli</taxon>
        <taxon>Bacillales</taxon>
        <taxon>Paenibacillaceae</taxon>
        <taxon>Paenibacillus</taxon>
    </lineage>
</organism>
<reference evidence="4" key="1">
    <citation type="journal article" date="2019" name="Int. J. Syst. Evol. Microbiol.">
        <title>The Global Catalogue of Microorganisms (GCM) 10K type strain sequencing project: providing services to taxonomists for standard genome sequencing and annotation.</title>
        <authorList>
            <consortium name="The Broad Institute Genomics Platform"/>
            <consortium name="The Broad Institute Genome Sequencing Center for Infectious Disease"/>
            <person name="Wu L."/>
            <person name="Ma J."/>
        </authorList>
    </citation>
    <scope>NUCLEOTIDE SEQUENCE [LARGE SCALE GENOMIC DNA]</scope>
    <source>
        <strain evidence="4">CCUG 59129</strain>
    </source>
</reference>
<dbReference type="InterPro" id="IPR003806">
    <property type="entry name" value="ATP-grasp_PylC-type"/>
</dbReference>
<sequence>MITRGGSGLPSDRRDKLPILITGTRAPVALDIARRLAAAGHTVFAAESVDYHLCRVSRAIVRSYRVPKPNRDREGYLTAIRRIVQEQRIGMIVPTCEEVFHLAQGKAFIELGTGCKVLCESIDTLDRLHSKWKFMELLAGNGILTPYTERAESMEELEEKLRSGRFSSRVVLKPEYSRFSAKVRIIELDQPKLSERLALWRREGQAEEDINPSTPWVIQQYIEGMPLCTYTIAHEGEVTAHACYTPTFTAGLGAGIHMGAVQHEELWSWVKEFAARERFTGQFSFDFIVSAQDGRIYPIECNPRATSGVHLLPRLDEVFAEAIIGPTGPTRLMGSTGSIVPPSAPQLPLFPERGASCMLGAAMLLFGASQLRHPRRWRAWASAIRHSRDIIFRLDDPRPSLEQFRILLETVRIARAEKVSILEASTIDMEWNGQR</sequence>
<dbReference type="SUPFAM" id="SSF56059">
    <property type="entry name" value="Glutathione synthetase ATP-binding domain-like"/>
    <property type="match status" value="1"/>
</dbReference>
<keyword evidence="1" id="KW-0547">Nucleotide-binding</keyword>
<dbReference type="Pfam" id="PF02655">
    <property type="entry name" value="ATP-grasp_3"/>
    <property type="match status" value="1"/>
</dbReference>
<gene>
    <name evidence="3" type="ORF">ACFQ2I_20395</name>
</gene>
<protein>
    <submittedName>
        <fullName evidence="3">ATP-grasp domain-containing protein</fullName>
    </submittedName>
</protein>
<evidence type="ECO:0000313" key="4">
    <source>
        <dbReference type="Proteomes" id="UP001596989"/>
    </source>
</evidence>
<name>A0ABW3HW22_9BACL</name>
<dbReference type="PROSITE" id="PS50975">
    <property type="entry name" value="ATP_GRASP"/>
    <property type="match status" value="1"/>
</dbReference>
<feature type="domain" description="ATP-grasp" evidence="2">
    <location>
        <begin position="135"/>
        <end position="328"/>
    </location>
</feature>
<evidence type="ECO:0000259" key="2">
    <source>
        <dbReference type="PROSITE" id="PS50975"/>
    </source>
</evidence>
<keyword evidence="4" id="KW-1185">Reference proteome</keyword>